<dbReference type="Proteomes" id="UP000019753">
    <property type="component" value="Unassembled WGS sequence"/>
</dbReference>
<dbReference type="GO" id="GO:0032259">
    <property type="term" value="P:methylation"/>
    <property type="evidence" value="ECO:0007669"/>
    <property type="project" value="UniProtKB-KW"/>
</dbReference>
<dbReference type="InterPro" id="IPR013216">
    <property type="entry name" value="Methyltransf_11"/>
</dbReference>
<dbReference type="InterPro" id="IPR029063">
    <property type="entry name" value="SAM-dependent_MTases_sf"/>
</dbReference>
<dbReference type="RefSeq" id="WP_052022505.1">
    <property type="nucleotide sequence ID" value="NZ_AXCW01000051.1"/>
</dbReference>
<keyword evidence="3" id="KW-1185">Reference proteome</keyword>
<dbReference type="AlphaFoldDB" id="A0A021VS63"/>
<proteinExistence type="predicted"/>
<evidence type="ECO:0000259" key="1">
    <source>
        <dbReference type="Pfam" id="PF08241"/>
    </source>
</evidence>
<evidence type="ECO:0000313" key="3">
    <source>
        <dbReference type="Proteomes" id="UP000019753"/>
    </source>
</evidence>
<organism evidence="2 3">
    <name type="scientific">Actinotalea ferrariae CF5-4</name>
    <dbReference type="NCBI Taxonomy" id="948458"/>
    <lineage>
        <taxon>Bacteria</taxon>
        <taxon>Bacillati</taxon>
        <taxon>Actinomycetota</taxon>
        <taxon>Actinomycetes</taxon>
        <taxon>Micrococcales</taxon>
        <taxon>Cellulomonadaceae</taxon>
        <taxon>Actinotalea</taxon>
    </lineage>
</organism>
<feature type="domain" description="Methyltransferase type 11" evidence="1">
    <location>
        <begin position="48"/>
        <end position="136"/>
    </location>
</feature>
<keyword evidence="2" id="KW-0489">Methyltransferase</keyword>
<keyword evidence="2" id="KW-0808">Transferase</keyword>
<dbReference type="EMBL" id="AXCW01000051">
    <property type="protein sequence ID" value="EYR64049.1"/>
    <property type="molecule type" value="Genomic_DNA"/>
</dbReference>
<dbReference type="OrthoDB" id="9805171at2"/>
<dbReference type="PANTHER" id="PTHR42912">
    <property type="entry name" value="METHYLTRANSFERASE"/>
    <property type="match status" value="1"/>
</dbReference>
<evidence type="ECO:0000313" key="2">
    <source>
        <dbReference type="EMBL" id="EYR64049.1"/>
    </source>
</evidence>
<dbReference type="SUPFAM" id="SSF53335">
    <property type="entry name" value="S-adenosyl-L-methionine-dependent methyltransferases"/>
    <property type="match status" value="1"/>
</dbReference>
<dbReference type="CDD" id="cd02440">
    <property type="entry name" value="AdoMet_MTases"/>
    <property type="match status" value="1"/>
</dbReference>
<dbReference type="Pfam" id="PF08241">
    <property type="entry name" value="Methyltransf_11"/>
    <property type="match status" value="1"/>
</dbReference>
<dbReference type="GO" id="GO:0008757">
    <property type="term" value="F:S-adenosylmethionine-dependent methyltransferase activity"/>
    <property type="evidence" value="ECO:0007669"/>
    <property type="project" value="InterPro"/>
</dbReference>
<accession>A0A021VS63</accession>
<reference evidence="2 3" key="1">
    <citation type="submission" date="2014-01" db="EMBL/GenBank/DDBJ databases">
        <title>Actinotalea ferrariae CF5-4.</title>
        <authorList>
            <person name="Chen F."/>
            <person name="Li Y."/>
            <person name="Wang G."/>
        </authorList>
    </citation>
    <scope>NUCLEOTIDE SEQUENCE [LARGE SCALE GENOMIC DNA]</scope>
    <source>
        <strain evidence="2 3">CF5-4</strain>
    </source>
</reference>
<sequence length="199" mass="21651">MNDIEARLKDFYSGDMADRAERALDDERLRRVQAFTDRLRATGAGSVLEVGCGAGRDGLVLAGSGVAYTGVDLTPEAVRICRDRGLVAVEASAVDLPFADDTFDAAWSMSTLMHLPGDGLARALGELRRVVRAGGTAEIGVWGHSDPAERTRDDGRYFLHRSDEQLRAELEALGEVVAFATWGWKDDGKHYQWARAVVG</sequence>
<comment type="caution">
    <text evidence="2">The sequence shown here is derived from an EMBL/GenBank/DDBJ whole genome shotgun (WGS) entry which is preliminary data.</text>
</comment>
<dbReference type="InterPro" id="IPR050508">
    <property type="entry name" value="Methyltransf_Superfamily"/>
</dbReference>
<dbReference type="Gene3D" id="3.40.50.150">
    <property type="entry name" value="Vaccinia Virus protein VP39"/>
    <property type="match status" value="1"/>
</dbReference>
<gene>
    <name evidence="2" type="ORF">N866_16125</name>
</gene>
<name>A0A021VS63_9CELL</name>
<protein>
    <submittedName>
        <fullName evidence="2">SAM-dependent methyltransferase</fullName>
    </submittedName>
</protein>